<name>A0A0R0M7K4_9MICR</name>
<dbReference type="InterPro" id="IPR012337">
    <property type="entry name" value="RNaseH-like_sf"/>
</dbReference>
<dbReference type="InterPro" id="IPR036397">
    <property type="entry name" value="RNaseH_sf"/>
</dbReference>
<accession>A0A0R0M7K4</accession>
<keyword evidence="2" id="KW-1185">Reference proteome</keyword>
<evidence type="ECO:0000313" key="1">
    <source>
        <dbReference type="EMBL" id="KRH94896.1"/>
    </source>
</evidence>
<dbReference type="GO" id="GO:0003676">
    <property type="term" value="F:nucleic acid binding"/>
    <property type="evidence" value="ECO:0007669"/>
    <property type="project" value="InterPro"/>
</dbReference>
<sequence length="184" mass="21978">MEKYSVKHIRSQIYNPKENAKSEKINKSINEIMRIVRYKFPKRDIISLIHNRLNFVYNRSIDCSPHMLHYRENPLNPNQSIDHHITEKANTISQKISQYDKTKFNSNKKNCQFEIGDFIYVKTPRVKKRDYLFDGPFEIHQLDRRNNGLKILLHNNKYQWINANNAFQLGGHNVVNQHNLSQNK</sequence>
<dbReference type="SUPFAM" id="SSF53098">
    <property type="entry name" value="Ribonuclease H-like"/>
    <property type="match status" value="1"/>
</dbReference>
<dbReference type="Gene3D" id="3.30.420.10">
    <property type="entry name" value="Ribonuclease H-like superfamily/Ribonuclease H"/>
    <property type="match status" value="1"/>
</dbReference>
<proteinExistence type="predicted"/>
<dbReference type="AlphaFoldDB" id="A0A0R0M7K4"/>
<reference evidence="1 2" key="1">
    <citation type="submission" date="2015-07" db="EMBL/GenBank/DDBJ databases">
        <title>The genome of Pseudoloma neurophilia, a relevant intracellular parasite of the zebrafish.</title>
        <authorList>
            <person name="Ndikumana S."/>
            <person name="Pelin A."/>
            <person name="Sanders J."/>
            <person name="Corradi N."/>
        </authorList>
    </citation>
    <scope>NUCLEOTIDE SEQUENCE [LARGE SCALE GENOMIC DNA]</scope>
    <source>
        <strain evidence="1 2">MK1</strain>
    </source>
</reference>
<evidence type="ECO:0000313" key="2">
    <source>
        <dbReference type="Proteomes" id="UP000051530"/>
    </source>
</evidence>
<dbReference type="Proteomes" id="UP000051530">
    <property type="component" value="Unassembled WGS sequence"/>
</dbReference>
<dbReference type="EMBL" id="LGUB01000019">
    <property type="protein sequence ID" value="KRH94896.1"/>
    <property type="molecule type" value="Genomic_DNA"/>
</dbReference>
<protein>
    <submittedName>
        <fullName evidence="1">Pol polyprotein</fullName>
    </submittedName>
</protein>
<comment type="caution">
    <text evidence="1">The sequence shown here is derived from an EMBL/GenBank/DDBJ whole genome shotgun (WGS) entry which is preliminary data.</text>
</comment>
<gene>
    <name evidence="1" type="ORF">M153_11600015276</name>
</gene>
<dbReference type="VEuPathDB" id="MicrosporidiaDB:M153_11600015276"/>
<organism evidence="1 2">
    <name type="scientific">Pseudoloma neurophilia</name>
    <dbReference type="NCBI Taxonomy" id="146866"/>
    <lineage>
        <taxon>Eukaryota</taxon>
        <taxon>Fungi</taxon>
        <taxon>Fungi incertae sedis</taxon>
        <taxon>Microsporidia</taxon>
        <taxon>Pseudoloma</taxon>
    </lineage>
</organism>